<evidence type="ECO:0000256" key="3">
    <source>
        <dbReference type="ARBA" id="ARBA00022598"/>
    </source>
</evidence>
<feature type="binding site" evidence="11">
    <location>
        <position position="73"/>
    </location>
    <ligand>
        <name>ATP</name>
        <dbReference type="ChEBI" id="CHEBI:30616"/>
    </ligand>
</feature>
<dbReference type="FunFam" id="3.40.50.300:FF:000009">
    <property type="entry name" value="CTP synthase"/>
    <property type="match status" value="1"/>
</dbReference>
<keyword evidence="7 11" id="KW-0460">Magnesium</keyword>
<dbReference type="GO" id="GO:0042802">
    <property type="term" value="F:identical protein binding"/>
    <property type="evidence" value="ECO:0007669"/>
    <property type="project" value="TreeGrafter"/>
</dbReference>
<comment type="catalytic activity">
    <reaction evidence="11">
        <text>UTP + NH4(+) + ATP = CTP + ADP + phosphate + 2 H(+)</text>
        <dbReference type="Rhea" id="RHEA:16597"/>
        <dbReference type="ChEBI" id="CHEBI:15378"/>
        <dbReference type="ChEBI" id="CHEBI:28938"/>
        <dbReference type="ChEBI" id="CHEBI:30616"/>
        <dbReference type="ChEBI" id="CHEBI:37563"/>
        <dbReference type="ChEBI" id="CHEBI:43474"/>
        <dbReference type="ChEBI" id="CHEBI:46398"/>
        <dbReference type="ChEBI" id="CHEBI:456216"/>
    </reaction>
</comment>
<name>A0A174TLG9_9FIRM</name>
<feature type="binding site" evidence="11">
    <location>
        <position position="226"/>
    </location>
    <ligand>
        <name>UTP</name>
        <dbReference type="ChEBI" id="CHEBI:46398"/>
    </ligand>
</feature>
<evidence type="ECO:0000256" key="4">
    <source>
        <dbReference type="ARBA" id="ARBA00022723"/>
    </source>
</evidence>
<dbReference type="SUPFAM" id="SSF52317">
    <property type="entry name" value="Class I glutamine amidotransferase-like"/>
    <property type="match status" value="1"/>
</dbReference>
<comment type="catalytic activity">
    <reaction evidence="10 11">
        <text>UTP + L-glutamine + ATP + H2O = CTP + L-glutamate + ADP + phosphate + 2 H(+)</text>
        <dbReference type="Rhea" id="RHEA:26426"/>
        <dbReference type="ChEBI" id="CHEBI:15377"/>
        <dbReference type="ChEBI" id="CHEBI:15378"/>
        <dbReference type="ChEBI" id="CHEBI:29985"/>
        <dbReference type="ChEBI" id="CHEBI:30616"/>
        <dbReference type="ChEBI" id="CHEBI:37563"/>
        <dbReference type="ChEBI" id="CHEBI:43474"/>
        <dbReference type="ChEBI" id="CHEBI:46398"/>
        <dbReference type="ChEBI" id="CHEBI:58359"/>
        <dbReference type="ChEBI" id="CHEBI:456216"/>
        <dbReference type="EC" id="6.3.4.2"/>
    </reaction>
</comment>
<evidence type="ECO:0000256" key="5">
    <source>
        <dbReference type="ARBA" id="ARBA00022741"/>
    </source>
</evidence>
<feature type="binding site" evidence="11">
    <location>
        <position position="407"/>
    </location>
    <ligand>
        <name>L-glutamine</name>
        <dbReference type="ChEBI" id="CHEBI:58359"/>
    </ligand>
</feature>
<dbReference type="PROSITE" id="PS51273">
    <property type="entry name" value="GATASE_TYPE_1"/>
    <property type="match status" value="1"/>
</dbReference>
<dbReference type="HAMAP" id="MF_01227">
    <property type="entry name" value="PyrG"/>
    <property type="match status" value="1"/>
</dbReference>
<dbReference type="CDD" id="cd03113">
    <property type="entry name" value="CTPS_N"/>
    <property type="match status" value="1"/>
</dbReference>
<dbReference type="AlphaFoldDB" id="A0A174TLG9"/>
<comment type="catalytic activity">
    <reaction evidence="11">
        <text>L-glutamine + H2O = L-glutamate + NH4(+)</text>
        <dbReference type="Rhea" id="RHEA:15889"/>
        <dbReference type="ChEBI" id="CHEBI:15377"/>
        <dbReference type="ChEBI" id="CHEBI:28938"/>
        <dbReference type="ChEBI" id="CHEBI:29985"/>
        <dbReference type="ChEBI" id="CHEBI:58359"/>
    </reaction>
</comment>
<dbReference type="Gene3D" id="3.40.50.300">
    <property type="entry name" value="P-loop containing nucleotide triphosphate hydrolases"/>
    <property type="match status" value="1"/>
</dbReference>
<dbReference type="GO" id="GO:0044210">
    <property type="term" value="P:'de novo' CTP biosynthetic process"/>
    <property type="evidence" value="ECO:0007669"/>
    <property type="project" value="UniProtKB-UniRule"/>
</dbReference>
<gene>
    <name evidence="11 14" type="primary">pyrG</name>
    <name evidence="14" type="ORF">ERS852551_03058</name>
</gene>
<evidence type="ECO:0000259" key="13">
    <source>
        <dbReference type="Pfam" id="PF06418"/>
    </source>
</evidence>
<evidence type="ECO:0000256" key="2">
    <source>
        <dbReference type="ARBA" id="ARBA00007533"/>
    </source>
</evidence>
<dbReference type="GO" id="GO:0003883">
    <property type="term" value="F:CTP synthase activity"/>
    <property type="evidence" value="ECO:0007669"/>
    <property type="project" value="UniProtKB-UniRule"/>
</dbReference>
<evidence type="ECO:0000256" key="1">
    <source>
        <dbReference type="ARBA" id="ARBA00005171"/>
    </source>
</evidence>
<dbReference type="InterPro" id="IPR004468">
    <property type="entry name" value="CTP_synthase"/>
</dbReference>
<evidence type="ECO:0000256" key="7">
    <source>
        <dbReference type="ARBA" id="ARBA00022842"/>
    </source>
</evidence>
<keyword evidence="4 11" id="KW-0479">Metal-binding</keyword>
<feature type="active site" evidence="11">
    <location>
        <position position="511"/>
    </location>
</feature>
<keyword evidence="9 11" id="KW-0665">Pyrimidine biosynthesis</keyword>
<dbReference type="InterPro" id="IPR027417">
    <property type="entry name" value="P-loop_NTPase"/>
</dbReference>
<organism evidence="14 15">
    <name type="scientific">Anaerotruncus colihominis</name>
    <dbReference type="NCBI Taxonomy" id="169435"/>
    <lineage>
        <taxon>Bacteria</taxon>
        <taxon>Bacillati</taxon>
        <taxon>Bacillota</taxon>
        <taxon>Clostridia</taxon>
        <taxon>Eubacteriales</taxon>
        <taxon>Oscillospiraceae</taxon>
        <taxon>Anaerotruncus</taxon>
    </lineage>
</organism>
<dbReference type="EC" id="6.3.4.2" evidence="11"/>
<comment type="activity regulation">
    <text evidence="11">Allosterically activated by GTP, when glutamine is the substrate; GTP has no effect on the reaction when ammonia is the substrate. The allosteric effector GTP functions by stabilizing the protein conformation that binds the tetrahedral intermediate(s) formed during glutamine hydrolysis. Inhibited by the product CTP, via allosteric rather than competitive inhibition.</text>
</comment>
<feature type="binding site" evidence="11">
    <location>
        <position position="15"/>
    </location>
    <ligand>
        <name>UTP</name>
        <dbReference type="ChEBI" id="CHEBI:46398"/>
    </ligand>
</feature>
<dbReference type="GO" id="GO:0004359">
    <property type="term" value="F:glutaminase activity"/>
    <property type="evidence" value="ECO:0007669"/>
    <property type="project" value="RHEA"/>
</dbReference>
<feature type="binding site" evidence="11">
    <location>
        <begin position="150"/>
        <end position="152"/>
    </location>
    <ligand>
        <name>CTP</name>
        <dbReference type="ChEBI" id="CHEBI:37563"/>
        <note>allosteric inhibitor</note>
    </ligand>
</feature>
<dbReference type="PANTHER" id="PTHR11550">
    <property type="entry name" value="CTP SYNTHASE"/>
    <property type="match status" value="1"/>
</dbReference>
<keyword evidence="8 11" id="KW-0315">Glutamine amidotransferase</keyword>
<dbReference type="PANTHER" id="PTHR11550:SF0">
    <property type="entry name" value="CTP SYNTHASE-RELATED"/>
    <property type="match status" value="1"/>
</dbReference>
<dbReference type="GO" id="GO:0097268">
    <property type="term" value="C:cytoophidium"/>
    <property type="evidence" value="ECO:0007669"/>
    <property type="project" value="UniProtKB-ARBA"/>
</dbReference>
<dbReference type="OrthoDB" id="9801107at2"/>
<dbReference type="InterPro" id="IPR017926">
    <property type="entry name" value="GATASE"/>
</dbReference>
<feature type="region of interest" description="Amidoligase domain" evidence="11">
    <location>
        <begin position="1"/>
        <end position="269"/>
    </location>
</feature>
<dbReference type="Gene3D" id="3.40.50.880">
    <property type="match status" value="1"/>
</dbReference>
<dbReference type="RefSeq" id="WP_055245834.1">
    <property type="nucleotide sequence ID" value="NZ_CABIWA010000010.1"/>
</dbReference>
<dbReference type="SUPFAM" id="SSF52540">
    <property type="entry name" value="P-loop containing nucleoside triphosphate hydrolases"/>
    <property type="match status" value="1"/>
</dbReference>
<dbReference type="InterPro" id="IPR029062">
    <property type="entry name" value="Class_I_gatase-like"/>
</dbReference>
<sequence length="539" mass="59437">MKQTKYIFVTGGVVSGLGKGITAASLGRLLKARGYRVVAQKLDPYINVDPGTMSPYQHGEVYVTEDGVETDLDLGHYERFIDEDLNRFSNLTTGKVYWNVLQKERRGEYLGQTVQVIPHITGEIKSFIYAAGEHSGADIVITEIGGTTGDIESQPFLEAIRQIGHDAGAGNRLFLHVTLVPYIQSSGEQKSKPTQHSVRELQSLGIMPDIIVPRCDRPIDPEVLKKIALFCNVKEDCVIENRTLPVLYQAPLMLEQNGLARVVCRELALDCPAPDLREWSAMLDRQAKCSETVRIALVGKYVKLHDAYLSVAEALRHAGWENGARIEIDWVDSEELAASNTAARLAEADGVIMPGGFGGRGIEGMIAAAHFSRESGMPYFGICLGMQVAVIEFARGVIGWADADSGEFRSTSGHPVIDLMPDQKDVRSKGATMRLGAYPCAVLPGTLLDRCYGCAEVRERHRHRYEFNNTFRPQLESAGLCICGTSPDKRLVEAVELPGHPFYLGVQYHPEFKSRPNRAHPLFRAFVRAALDRAINKGA</sequence>
<feature type="binding site" evidence="11">
    <location>
        <begin position="190"/>
        <end position="195"/>
    </location>
    <ligand>
        <name>UTP</name>
        <dbReference type="ChEBI" id="CHEBI:46398"/>
    </ligand>
</feature>
<evidence type="ECO:0000313" key="14">
    <source>
        <dbReference type="EMBL" id="CUQ08688.1"/>
    </source>
</evidence>
<comment type="subunit">
    <text evidence="11">Homotetramer.</text>
</comment>
<evidence type="ECO:0000259" key="12">
    <source>
        <dbReference type="Pfam" id="PF00117"/>
    </source>
</evidence>
<dbReference type="InterPro" id="IPR033828">
    <property type="entry name" value="GATase1_CTP_Synthase"/>
</dbReference>
<feature type="active site" description="Nucleophile; for glutamine hydrolysis" evidence="11">
    <location>
        <position position="383"/>
    </location>
</feature>
<evidence type="ECO:0000256" key="8">
    <source>
        <dbReference type="ARBA" id="ARBA00022962"/>
    </source>
</evidence>
<comment type="miscellaneous">
    <text evidence="11">CTPSs have evolved a hybrid strategy for distinguishing between UTP and CTP. The overlapping regions of the product feedback inhibitory and substrate sites recognize a common feature in both compounds, the triphosphate moiety. To differentiate isosteric substrate and product pyrimidine rings, an additional pocket far from the expected kinase/ligase catalytic site, specifically recognizes the cytosine and ribose portions of the product inhibitor.</text>
</comment>
<feature type="binding site" evidence="11">
    <location>
        <position position="143"/>
    </location>
    <ligand>
        <name>Mg(2+)</name>
        <dbReference type="ChEBI" id="CHEBI:18420"/>
    </ligand>
</feature>
<keyword evidence="5 11" id="KW-0547">Nucleotide-binding</keyword>
<feature type="binding site" evidence="11">
    <location>
        <position position="356"/>
    </location>
    <ligand>
        <name>L-glutamine</name>
        <dbReference type="ChEBI" id="CHEBI:58359"/>
    </ligand>
</feature>
<accession>A0A174TLG9</accession>
<dbReference type="Pfam" id="PF06418">
    <property type="entry name" value="CTP_synth_N"/>
    <property type="match status" value="1"/>
</dbReference>
<dbReference type="GO" id="GO:0019856">
    <property type="term" value="P:pyrimidine nucleobase biosynthetic process"/>
    <property type="evidence" value="ECO:0007669"/>
    <property type="project" value="TreeGrafter"/>
</dbReference>
<reference evidence="14 15" key="1">
    <citation type="submission" date="2015-09" db="EMBL/GenBank/DDBJ databases">
        <authorList>
            <consortium name="Pathogen Informatics"/>
        </authorList>
    </citation>
    <scope>NUCLEOTIDE SEQUENCE [LARGE SCALE GENOMIC DNA]</scope>
    <source>
        <strain evidence="14 15">2789STDY5834939</strain>
    </source>
</reference>
<dbReference type="CDD" id="cd01746">
    <property type="entry name" value="GATase1_CTP_Synthase"/>
    <property type="match status" value="1"/>
</dbReference>
<feature type="binding site" evidence="11">
    <location>
        <begin position="242"/>
        <end position="244"/>
    </location>
    <ligand>
        <name>ATP</name>
        <dbReference type="ChEBI" id="CHEBI:30616"/>
    </ligand>
</feature>
<feature type="binding site" evidence="11">
    <location>
        <position position="73"/>
    </location>
    <ligand>
        <name>Mg(2+)</name>
        <dbReference type="ChEBI" id="CHEBI:18420"/>
    </ligand>
</feature>
<feature type="binding site" evidence="11">
    <location>
        <position position="15"/>
    </location>
    <ligand>
        <name>CTP</name>
        <dbReference type="ChEBI" id="CHEBI:37563"/>
        <note>allosteric inhibitor</note>
    </ligand>
</feature>
<comment type="function">
    <text evidence="11">Catalyzes the ATP-dependent amination of UTP to CTP with either L-glutamine or ammonia as the source of nitrogen. Regulates intracellular CTP levels through interactions with the four ribonucleotide triphosphates.</text>
</comment>
<feature type="binding site" evidence="11">
    <location>
        <begin position="16"/>
        <end position="21"/>
    </location>
    <ligand>
        <name>ATP</name>
        <dbReference type="ChEBI" id="CHEBI:30616"/>
    </ligand>
</feature>
<feature type="binding site" evidence="11">
    <location>
        <position position="226"/>
    </location>
    <ligand>
        <name>CTP</name>
        <dbReference type="ChEBI" id="CHEBI:37563"/>
        <note>allosteric inhibitor</note>
    </ligand>
</feature>
<dbReference type="Pfam" id="PF00117">
    <property type="entry name" value="GATase"/>
    <property type="match status" value="1"/>
</dbReference>
<proteinExistence type="inferred from homology"/>
<dbReference type="GO" id="GO:0005524">
    <property type="term" value="F:ATP binding"/>
    <property type="evidence" value="ECO:0007669"/>
    <property type="project" value="UniProtKB-KW"/>
</dbReference>
<dbReference type="UniPathway" id="UPA00159">
    <property type="reaction ID" value="UER00277"/>
</dbReference>
<dbReference type="Proteomes" id="UP000095765">
    <property type="component" value="Unassembled WGS sequence"/>
</dbReference>
<dbReference type="FunFam" id="3.40.50.880:FF:000002">
    <property type="entry name" value="CTP synthase"/>
    <property type="match status" value="1"/>
</dbReference>
<feature type="binding site" evidence="11">
    <location>
        <position position="56"/>
    </location>
    <ligand>
        <name>L-glutamine</name>
        <dbReference type="ChEBI" id="CHEBI:58359"/>
    </ligand>
</feature>
<feature type="binding site" evidence="11">
    <location>
        <begin position="190"/>
        <end position="195"/>
    </location>
    <ligand>
        <name>CTP</name>
        <dbReference type="ChEBI" id="CHEBI:37563"/>
        <note>allosteric inhibitor</note>
    </ligand>
</feature>
<dbReference type="NCBIfam" id="NF003792">
    <property type="entry name" value="PRK05380.1"/>
    <property type="match status" value="1"/>
</dbReference>
<comment type="similarity">
    <text evidence="2 11">Belongs to the CTP synthase family.</text>
</comment>
<dbReference type="GO" id="GO:0005829">
    <property type="term" value="C:cytosol"/>
    <property type="evidence" value="ECO:0007669"/>
    <property type="project" value="TreeGrafter"/>
</dbReference>
<comment type="pathway">
    <text evidence="1 11">Pyrimidine metabolism; CTP biosynthesis via de novo pathway; CTP from UDP: step 2/2.</text>
</comment>
<evidence type="ECO:0000256" key="9">
    <source>
        <dbReference type="ARBA" id="ARBA00022975"/>
    </source>
</evidence>
<dbReference type="GO" id="GO:0046872">
    <property type="term" value="F:metal ion binding"/>
    <property type="evidence" value="ECO:0007669"/>
    <property type="project" value="UniProtKB-KW"/>
</dbReference>
<feature type="binding site" evidence="11">
    <location>
        <position position="464"/>
    </location>
    <ligand>
        <name>L-glutamine</name>
        <dbReference type="ChEBI" id="CHEBI:58359"/>
    </ligand>
</feature>
<dbReference type="InterPro" id="IPR017456">
    <property type="entry name" value="CTP_synthase_N"/>
</dbReference>
<feature type="domain" description="Glutamine amidotransferase" evidence="12">
    <location>
        <begin position="304"/>
        <end position="528"/>
    </location>
</feature>
<evidence type="ECO:0000313" key="15">
    <source>
        <dbReference type="Proteomes" id="UP000095765"/>
    </source>
</evidence>
<keyword evidence="3 11" id="KW-0436">Ligase</keyword>
<feature type="binding site" evidence="11">
    <location>
        <begin position="384"/>
        <end position="387"/>
    </location>
    <ligand>
        <name>L-glutamine</name>
        <dbReference type="ChEBI" id="CHEBI:58359"/>
    </ligand>
</feature>
<keyword evidence="6 11" id="KW-0067">ATP-binding</keyword>
<evidence type="ECO:0000256" key="11">
    <source>
        <dbReference type="HAMAP-Rule" id="MF_01227"/>
    </source>
</evidence>
<feature type="active site" evidence="11">
    <location>
        <position position="509"/>
    </location>
</feature>
<evidence type="ECO:0000256" key="10">
    <source>
        <dbReference type="ARBA" id="ARBA00047781"/>
    </source>
</evidence>
<evidence type="ECO:0000256" key="6">
    <source>
        <dbReference type="ARBA" id="ARBA00022840"/>
    </source>
</evidence>
<dbReference type="EMBL" id="CZBE01000025">
    <property type="protein sequence ID" value="CUQ08688.1"/>
    <property type="molecule type" value="Genomic_DNA"/>
</dbReference>
<feature type="domain" description="CTP synthase N-terminal" evidence="13">
    <location>
        <begin position="5"/>
        <end position="269"/>
    </location>
</feature>
<dbReference type="NCBIfam" id="TIGR00337">
    <property type="entry name" value="PyrG"/>
    <property type="match status" value="1"/>
</dbReference>
<protein>
    <recommendedName>
        <fullName evidence="11">CTP synthase</fullName>
        <ecNumber evidence="11">6.3.4.2</ecNumber>
    </recommendedName>
    <alternativeName>
        <fullName evidence="11">Cytidine 5'-triphosphate synthase</fullName>
    </alternativeName>
    <alternativeName>
        <fullName evidence="11">Cytidine triphosphate synthetase</fullName>
        <shortName evidence="11">CTP synthetase</shortName>
        <shortName evidence="11">CTPS</shortName>
    </alternativeName>
    <alternativeName>
        <fullName evidence="11">UTP--ammonia ligase</fullName>
    </alternativeName>
</protein>